<feature type="transmembrane region" description="Helical" evidence="9">
    <location>
        <begin position="303"/>
        <end position="323"/>
    </location>
</feature>
<feature type="transmembrane region" description="Helical" evidence="9">
    <location>
        <begin position="177"/>
        <end position="204"/>
    </location>
</feature>
<dbReference type="Proteomes" id="UP000251666">
    <property type="component" value="Chromosome"/>
</dbReference>
<evidence type="ECO:0000256" key="6">
    <source>
        <dbReference type="ARBA" id="ARBA00022989"/>
    </source>
</evidence>
<reference evidence="11" key="1">
    <citation type="journal article" date="2021" name="Front. Microbiol.">
        <title>Genomic Analysis of the 1-Aminocyclopropane-1-Carboxylate Deaminase-Producing Pseudomonas thivervalensis SC5 Reveals Its Multifaceted Roles in Soil and in Beneficial Interactions With Plants.</title>
        <authorList>
            <person name="Nascimento F.X."/>
            <person name="Uron P."/>
            <person name="Glick B.R."/>
            <person name="Giachini A."/>
            <person name="Rossi M.J."/>
        </authorList>
    </citation>
    <scope>NUCLEOTIDE SEQUENCE [LARGE SCALE GENOMIC DNA]</scope>
    <source>
        <strain evidence="11">PLM3</strain>
    </source>
</reference>
<keyword evidence="3" id="KW-0328">Glycosyltransferase</keyword>
<evidence type="ECO:0000256" key="3">
    <source>
        <dbReference type="ARBA" id="ARBA00022676"/>
    </source>
</evidence>
<organism evidence="10 11">
    <name type="scientific">Pseudomonas thivervalensis</name>
    <dbReference type="NCBI Taxonomy" id="86265"/>
    <lineage>
        <taxon>Bacteria</taxon>
        <taxon>Pseudomonadati</taxon>
        <taxon>Pseudomonadota</taxon>
        <taxon>Gammaproteobacteria</taxon>
        <taxon>Pseudomonadales</taxon>
        <taxon>Pseudomonadaceae</taxon>
        <taxon>Pseudomonas</taxon>
    </lineage>
</organism>
<dbReference type="EMBL" id="CP022202">
    <property type="protein sequence ID" value="AXA62744.1"/>
    <property type="molecule type" value="Genomic_DNA"/>
</dbReference>
<dbReference type="GO" id="GO:0005886">
    <property type="term" value="C:plasma membrane"/>
    <property type="evidence" value="ECO:0007669"/>
    <property type="project" value="UniProtKB-SubCell"/>
</dbReference>
<keyword evidence="4" id="KW-0808">Transferase</keyword>
<keyword evidence="5 9" id="KW-0812">Transmembrane</keyword>
<feature type="transmembrane region" description="Helical" evidence="9">
    <location>
        <begin position="123"/>
        <end position="140"/>
    </location>
</feature>
<comment type="subcellular location">
    <subcellularLocation>
        <location evidence="1">Cell membrane</location>
        <topology evidence="1">Multi-pass membrane protein</topology>
    </subcellularLocation>
</comment>
<evidence type="ECO:0000256" key="9">
    <source>
        <dbReference type="SAM" id="Phobius"/>
    </source>
</evidence>
<dbReference type="AlphaFoldDB" id="A0A2Z4ZXA5"/>
<keyword evidence="11" id="KW-1185">Reference proteome</keyword>
<feature type="transmembrane region" description="Helical" evidence="9">
    <location>
        <begin position="354"/>
        <end position="374"/>
    </location>
</feature>
<evidence type="ECO:0000256" key="5">
    <source>
        <dbReference type="ARBA" id="ARBA00022692"/>
    </source>
</evidence>
<evidence type="ECO:0000313" key="11">
    <source>
        <dbReference type="Proteomes" id="UP000251666"/>
    </source>
</evidence>
<evidence type="ECO:0000256" key="1">
    <source>
        <dbReference type="ARBA" id="ARBA00004651"/>
    </source>
</evidence>
<dbReference type="InterPro" id="IPR050297">
    <property type="entry name" value="LipidA_mod_glycosyltrf_83"/>
</dbReference>
<feature type="region of interest" description="Disordered" evidence="8">
    <location>
        <begin position="517"/>
        <end position="551"/>
    </location>
</feature>
<keyword evidence="2" id="KW-1003">Cell membrane</keyword>
<sequence length="551" mass="61708">MGRERPVKTLSNDFLSNSLIGLDRSALAAVTVLALAVRFHEITLPAIWYDEAFSVLLARHEPWQIWSITARDVHPPLYYLVLHYWMMMFGDGAMEVRSLSVIADVGTVLLSIKLMSLVATRRATWMAALLLALLPISIRYSQEARMYSLLGFWLMGATVALVCWVKEPEKKRFQIIYVLLMTAAFYTHYFAALYVLVHWCYWWSGRAGADTALPMLPWLLANAVIVVLYVPWLPHFIDHLSAGGVWLSPVTGEAVLSLVWQFTAMNAWGTQSLLLRAVPLMIVVACAVILIWKENRLHRISGLVVGCFFIPTVFLAMATLVVPVFAPRYLTFAAVGIPLIVAVALDISIRRTAILVLIVMIAVAVEVQGLQSVYRLTDGLDGTELRKSYRLDVLAATVKKEARPNDEIVFESLIWYLPFIYYNETGVWPKFYIDTSLGIFFNVADRGGYALLPEGNRLNYFTNLHVLECSTGNVWWIGPKTATVFRTLLENDWKQTLTFVEGEMVASLYTLKTSSLPEEGGHKASITQPPPPAAQNCPPAPFATSANRTGR</sequence>
<protein>
    <submittedName>
        <fullName evidence="10">Uncharacterized protein</fullName>
    </submittedName>
</protein>
<feature type="transmembrane region" description="Helical" evidence="9">
    <location>
        <begin position="146"/>
        <end position="165"/>
    </location>
</feature>
<feature type="compositionally biased region" description="Pro residues" evidence="8">
    <location>
        <begin position="528"/>
        <end position="541"/>
    </location>
</feature>
<dbReference type="GO" id="GO:0016763">
    <property type="term" value="F:pentosyltransferase activity"/>
    <property type="evidence" value="ECO:0007669"/>
    <property type="project" value="TreeGrafter"/>
</dbReference>
<dbReference type="PANTHER" id="PTHR33908">
    <property type="entry name" value="MANNOSYLTRANSFERASE YKCB-RELATED"/>
    <property type="match status" value="1"/>
</dbReference>
<feature type="transmembrane region" description="Helical" evidence="9">
    <location>
        <begin position="329"/>
        <end position="347"/>
    </location>
</feature>
<gene>
    <name evidence="10" type="ORF">CEQ51_22570</name>
</gene>
<evidence type="ECO:0000256" key="7">
    <source>
        <dbReference type="ARBA" id="ARBA00023136"/>
    </source>
</evidence>
<dbReference type="KEGG" id="pthv:CE140_22020"/>
<dbReference type="GO" id="GO:0010041">
    <property type="term" value="P:response to iron(III) ion"/>
    <property type="evidence" value="ECO:0007669"/>
    <property type="project" value="TreeGrafter"/>
</dbReference>
<evidence type="ECO:0000256" key="8">
    <source>
        <dbReference type="SAM" id="MobiDB-lite"/>
    </source>
</evidence>
<keyword evidence="7 9" id="KW-0472">Membrane</keyword>
<evidence type="ECO:0000256" key="2">
    <source>
        <dbReference type="ARBA" id="ARBA00022475"/>
    </source>
</evidence>
<name>A0A2Z4ZXA5_9PSED</name>
<feature type="transmembrane region" description="Helical" evidence="9">
    <location>
        <begin position="216"/>
        <end position="233"/>
    </location>
</feature>
<keyword evidence="6 9" id="KW-1133">Transmembrane helix</keyword>
<evidence type="ECO:0000313" key="10">
    <source>
        <dbReference type="EMBL" id="AXA62744.1"/>
    </source>
</evidence>
<proteinExistence type="predicted"/>
<accession>A0A2Z4ZXA5</accession>
<feature type="transmembrane region" description="Helical" evidence="9">
    <location>
        <begin position="273"/>
        <end position="291"/>
    </location>
</feature>
<dbReference type="GO" id="GO:0009103">
    <property type="term" value="P:lipopolysaccharide biosynthetic process"/>
    <property type="evidence" value="ECO:0007669"/>
    <property type="project" value="TreeGrafter"/>
</dbReference>
<dbReference type="PANTHER" id="PTHR33908:SF3">
    <property type="entry name" value="UNDECAPRENYL PHOSPHATE-ALPHA-4-AMINO-4-DEOXY-L-ARABINOSE ARABINOSYL TRANSFERASE"/>
    <property type="match status" value="1"/>
</dbReference>
<evidence type="ECO:0000256" key="4">
    <source>
        <dbReference type="ARBA" id="ARBA00022679"/>
    </source>
</evidence>